<dbReference type="Pfam" id="PF00115">
    <property type="entry name" value="COX1"/>
    <property type="match status" value="1"/>
</dbReference>
<feature type="transmembrane region" description="Helical" evidence="16">
    <location>
        <begin position="207"/>
        <end position="231"/>
    </location>
</feature>
<evidence type="ECO:0000256" key="6">
    <source>
        <dbReference type="ARBA" id="ARBA00022660"/>
    </source>
</evidence>
<evidence type="ECO:0000313" key="18">
    <source>
        <dbReference type="EMBL" id="GHC15740.1"/>
    </source>
</evidence>
<reference evidence="19" key="1">
    <citation type="journal article" date="2019" name="Int. J. Syst. Evol. Microbiol.">
        <title>The Global Catalogue of Microorganisms (GCM) 10K type strain sequencing project: providing services to taxonomists for standard genome sequencing and annotation.</title>
        <authorList>
            <consortium name="The Broad Institute Genomics Platform"/>
            <consortium name="The Broad Institute Genome Sequencing Center for Infectious Disease"/>
            <person name="Wu L."/>
            <person name="Ma J."/>
        </authorList>
    </citation>
    <scope>NUCLEOTIDE SEQUENCE [LARGE SCALE GENOMIC DNA]</scope>
    <source>
        <strain evidence="19">KCTC 42082</strain>
    </source>
</reference>
<dbReference type="InterPro" id="IPR036927">
    <property type="entry name" value="Cyt_c_oxase-like_su1_sf"/>
</dbReference>
<evidence type="ECO:0000259" key="17">
    <source>
        <dbReference type="PROSITE" id="PS50855"/>
    </source>
</evidence>
<dbReference type="PROSITE" id="PS50855">
    <property type="entry name" value="COX1"/>
    <property type="match status" value="1"/>
</dbReference>
<feature type="transmembrane region" description="Helical" evidence="16">
    <location>
        <begin position="164"/>
        <end position="187"/>
    </location>
</feature>
<accession>A0ABQ3FA76</accession>
<comment type="caution">
    <text evidence="18">The sequence shown here is derived from an EMBL/GenBank/DDBJ whole genome shotgun (WGS) entry which is preliminary data.</text>
</comment>
<evidence type="ECO:0000256" key="2">
    <source>
        <dbReference type="ARBA" id="ARBA00009578"/>
    </source>
</evidence>
<dbReference type="PRINTS" id="PR01165">
    <property type="entry name" value="CYCOXIDASEI"/>
</dbReference>
<evidence type="ECO:0000256" key="4">
    <source>
        <dbReference type="ARBA" id="ARBA00022475"/>
    </source>
</evidence>
<sequence length="701" mass="78142">MSDATSLIFGRLGWDALPFWSMLHDHSPMTVINGVIATGAAGMVVLGALAAIVLVTWLGKWKYLWSEWLTSPDHKKIGIMFIVIALVMLSRAIIEAVLMRVQQTFGLDGGFLTAEHFGELFTTHGTIMIFFMAMPFLTGIINYVMPLQIGARDLSFPVMNQVSLGLTAAGAALVMISLVLAPFSTGGWTGYPPFTELAYNPGAGVDYWLWAVTLSTLSSTLTGINFAVTIFKKRAPGMKLFRMPLFTWTALCTAILMIFGMPPLTVATGLLALDRYLDFHMFTTDLGGNMMNYVNLLWAFGHPEVYILILPPFGIFSEIFATFSGKRIYGYRILVIATMCIAVLSFTVWLHHFFTMGQSAHINAAFGIATMLIGIPTGVKVYDWMLTMYRGRIRLSVPMVYAIGFIMLFVLGGMTGIILATPSVDYQVHNSLFLIAHFHNMLIPGLLFGMLSATNFWFPKATGFRLEERWGYRAAFCWIIGFMLTFFPLYVLGLMGMPRRSVAYFEPQYLPWMITAGIGAMVILCALLCLLMQLWVSIRDRHANNVFAGDPWDGRTLEWAVSAPPPEYNFPVLPEIYSIDAFMTEKDRGQGWQAPDHYVDIEMPANSTMGVIIGITGLAMAFGLVWYMWWLVIGAGLVTLVAVIARGFVRSTTRTIPAHEVQRSHEHWLEQVRRTNPIDRSLEQTTANHGRPVPPIEGAVQ</sequence>
<evidence type="ECO:0000256" key="11">
    <source>
        <dbReference type="ARBA" id="ARBA00023004"/>
    </source>
</evidence>
<feature type="transmembrane region" description="Helical" evidence="16">
    <location>
        <begin position="333"/>
        <end position="354"/>
    </location>
</feature>
<keyword evidence="12" id="KW-0186">Copper</keyword>
<evidence type="ECO:0000256" key="14">
    <source>
        <dbReference type="RuleBase" id="RU000370"/>
    </source>
</evidence>
<organism evidence="18 19">
    <name type="scientific">Kushneria pakistanensis</name>
    <dbReference type="NCBI Taxonomy" id="1508770"/>
    <lineage>
        <taxon>Bacteria</taxon>
        <taxon>Pseudomonadati</taxon>
        <taxon>Pseudomonadota</taxon>
        <taxon>Gammaproteobacteria</taxon>
        <taxon>Oceanospirillales</taxon>
        <taxon>Halomonadaceae</taxon>
        <taxon>Kushneria</taxon>
    </lineage>
</organism>
<keyword evidence="8" id="KW-0479">Metal-binding</keyword>
<evidence type="ECO:0000256" key="3">
    <source>
        <dbReference type="ARBA" id="ARBA00022448"/>
    </source>
</evidence>
<dbReference type="Proteomes" id="UP000604243">
    <property type="component" value="Unassembled WGS sequence"/>
</dbReference>
<evidence type="ECO:0000256" key="12">
    <source>
        <dbReference type="ARBA" id="ARBA00023008"/>
    </source>
</evidence>
<evidence type="ECO:0000256" key="8">
    <source>
        <dbReference type="ARBA" id="ARBA00022723"/>
    </source>
</evidence>
<dbReference type="PANTHER" id="PTHR10422:SF35">
    <property type="entry name" value="CYTOCHROME BO(3) UBIQUINOL OXIDASE SUBUNIT 1"/>
    <property type="match status" value="1"/>
</dbReference>
<keyword evidence="10 16" id="KW-1133">Transmembrane helix</keyword>
<feature type="transmembrane region" description="Helical" evidence="16">
    <location>
        <begin position="360"/>
        <end position="379"/>
    </location>
</feature>
<feature type="transmembrane region" description="Helical" evidence="16">
    <location>
        <begin position="243"/>
        <end position="273"/>
    </location>
</feature>
<dbReference type="InterPro" id="IPR023615">
    <property type="entry name" value="Cyt_c_Oxase_su1_BS"/>
</dbReference>
<keyword evidence="19" id="KW-1185">Reference proteome</keyword>
<keyword evidence="11" id="KW-0408">Iron</keyword>
<keyword evidence="13 16" id="KW-0472">Membrane</keyword>
<feature type="domain" description="Cytochrome oxidase subunit I profile" evidence="17">
    <location>
        <begin position="59"/>
        <end position="577"/>
    </location>
</feature>
<feature type="region of interest" description="Disordered" evidence="15">
    <location>
        <begin position="679"/>
        <end position="701"/>
    </location>
</feature>
<feature type="transmembrane region" description="Helical" evidence="16">
    <location>
        <begin position="432"/>
        <end position="458"/>
    </location>
</feature>
<comment type="subcellular location">
    <subcellularLocation>
        <location evidence="1">Cell membrane</location>
        <topology evidence="1">Multi-pass membrane protein</topology>
    </subcellularLocation>
</comment>
<keyword evidence="7 14" id="KW-0812">Transmembrane</keyword>
<evidence type="ECO:0000256" key="9">
    <source>
        <dbReference type="ARBA" id="ARBA00022982"/>
    </source>
</evidence>
<evidence type="ECO:0000256" key="13">
    <source>
        <dbReference type="ARBA" id="ARBA00023136"/>
    </source>
</evidence>
<comment type="similarity">
    <text evidence="2 14">Belongs to the heme-copper respiratory oxidase family.</text>
</comment>
<dbReference type="Gene3D" id="1.20.210.10">
    <property type="entry name" value="Cytochrome c oxidase-like, subunit I domain"/>
    <property type="match status" value="1"/>
</dbReference>
<feature type="transmembrane region" description="Helical" evidence="16">
    <location>
        <begin position="400"/>
        <end position="420"/>
    </location>
</feature>
<dbReference type="PROSITE" id="PS00077">
    <property type="entry name" value="COX1_CUB"/>
    <property type="match status" value="1"/>
</dbReference>
<feature type="transmembrane region" description="Helical" evidence="16">
    <location>
        <begin position="31"/>
        <end position="58"/>
    </location>
</feature>
<gene>
    <name evidence="18" type="primary">cyoB</name>
    <name evidence="18" type="ORF">GCM10010082_02970</name>
</gene>
<name>A0ABQ3FA76_9GAMM</name>
<feature type="transmembrane region" description="Helical" evidence="16">
    <location>
        <begin position="470"/>
        <end position="492"/>
    </location>
</feature>
<dbReference type="RefSeq" id="WP_189514410.1">
    <property type="nucleotide sequence ID" value="NZ_BMZM01000001.1"/>
</dbReference>
<keyword evidence="9 14" id="KW-0249">Electron transport</keyword>
<proteinExistence type="inferred from homology"/>
<evidence type="ECO:0000313" key="19">
    <source>
        <dbReference type="Proteomes" id="UP000604243"/>
    </source>
</evidence>
<evidence type="ECO:0000256" key="16">
    <source>
        <dbReference type="SAM" id="Phobius"/>
    </source>
</evidence>
<feature type="transmembrane region" description="Helical" evidence="16">
    <location>
        <begin position="603"/>
        <end position="622"/>
    </location>
</feature>
<dbReference type="InterPro" id="IPR000883">
    <property type="entry name" value="Cyt_C_Oxase_1"/>
</dbReference>
<dbReference type="PANTHER" id="PTHR10422">
    <property type="entry name" value="CYTOCHROME C OXIDASE SUBUNIT 1"/>
    <property type="match status" value="1"/>
</dbReference>
<protein>
    <submittedName>
        <fullName evidence="18">Cytochrome ubiquinol oxidase subunit I</fullName>
    </submittedName>
</protein>
<feature type="transmembrane region" description="Helical" evidence="16">
    <location>
        <begin position="121"/>
        <end position="144"/>
    </location>
</feature>
<evidence type="ECO:0000256" key="15">
    <source>
        <dbReference type="SAM" id="MobiDB-lite"/>
    </source>
</evidence>
<feature type="transmembrane region" description="Helical" evidence="16">
    <location>
        <begin position="512"/>
        <end position="536"/>
    </location>
</feature>
<evidence type="ECO:0000256" key="1">
    <source>
        <dbReference type="ARBA" id="ARBA00004651"/>
    </source>
</evidence>
<evidence type="ECO:0000256" key="10">
    <source>
        <dbReference type="ARBA" id="ARBA00022989"/>
    </source>
</evidence>
<dbReference type="EMBL" id="BMZM01000001">
    <property type="protein sequence ID" value="GHC15740.1"/>
    <property type="molecule type" value="Genomic_DNA"/>
</dbReference>
<feature type="transmembrane region" description="Helical" evidence="16">
    <location>
        <begin position="628"/>
        <end position="649"/>
    </location>
</feature>
<evidence type="ECO:0000256" key="7">
    <source>
        <dbReference type="ARBA" id="ARBA00022692"/>
    </source>
</evidence>
<keyword evidence="5 14" id="KW-0349">Heme</keyword>
<keyword evidence="6 14" id="KW-0679">Respiratory chain</keyword>
<evidence type="ECO:0000256" key="5">
    <source>
        <dbReference type="ARBA" id="ARBA00022617"/>
    </source>
</evidence>
<dbReference type="InterPro" id="IPR023616">
    <property type="entry name" value="Cyt_c_oxase-like_su1_dom"/>
</dbReference>
<keyword evidence="4" id="KW-1003">Cell membrane</keyword>
<dbReference type="SUPFAM" id="SSF81442">
    <property type="entry name" value="Cytochrome c oxidase subunit I-like"/>
    <property type="match status" value="1"/>
</dbReference>
<feature type="transmembrane region" description="Helical" evidence="16">
    <location>
        <begin position="79"/>
        <end position="101"/>
    </location>
</feature>
<keyword evidence="3 14" id="KW-0813">Transport</keyword>
<feature type="transmembrane region" description="Helical" evidence="16">
    <location>
        <begin position="293"/>
        <end position="321"/>
    </location>
</feature>